<dbReference type="PANTHER" id="PTHR34219">
    <property type="entry name" value="IRON-REGULATED INNER MEMBRANE PROTEIN-RELATED"/>
    <property type="match status" value="1"/>
</dbReference>
<dbReference type="PATRIC" id="fig|69.6.peg.1040"/>
<dbReference type="PANTHER" id="PTHR34219:SF3">
    <property type="entry name" value="BLL7967 PROTEIN"/>
    <property type="match status" value="1"/>
</dbReference>
<evidence type="ECO:0000313" key="1">
    <source>
        <dbReference type="EMBL" id="ALN56409.1"/>
    </source>
</evidence>
<organism evidence="1 2">
    <name type="scientific">Lysobacter enzymogenes</name>
    <dbReference type="NCBI Taxonomy" id="69"/>
    <lineage>
        <taxon>Bacteria</taxon>
        <taxon>Pseudomonadati</taxon>
        <taxon>Pseudomonadota</taxon>
        <taxon>Gammaproteobacteria</taxon>
        <taxon>Lysobacterales</taxon>
        <taxon>Lysobacteraceae</taxon>
        <taxon>Lysobacter</taxon>
    </lineage>
</organism>
<proteinExistence type="predicted"/>
<dbReference type="Pfam" id="PF03929">
    <property type="entry name" value="PepSY_TM"/>
    <property type="match status" value="1"/>
</dbReference>
<dbReference type="KEGG" id="lez:GLE_1051"/>
<evidence type="ECO:0000313" key="2">
    <source>
        <dbReference type="Proteomes" id="UP000061569"/>
    </source>
</evidence>
<dbReference type="STRING" id="69.GLE_1051"/>
<name>A0A0S2DCZ0_LYSEN</name>
<reference evidence="1 2" key="1">
    <citation type="submission" date="2015-11" db="EMBL/GenBank/DDBJ databases">
        <title>Genome sequences of Lysobacter enzymogenes strain C3 and Lysobacter antibioticus ATCC 29479.</title>
        <authorList>
            <person name="Kobayashi D.Y."/>
        </authorList>
    </citation>
    <scope>NUCLEOTIDE SEQUENCE [LARGE SCALE GENOMIC DNA]</scope>
    <source>
        <strain evidence="1 2">C3</strain>
    </source>
</reference>
<dbReference type="Proteomes" id="UP000061569">
    <property type="component" value="Chromosome"/>
</dbReference>
<dbReference type="EMBL" id="CP013140">
    <property type="protein sequence ID" value="ALN56409.1"/>
    <property type="molecule type" value="Genomic_DNA"/>
</dbReference>
<accession>A0A0S2DCZ0</accession>
<dbReference type="AlphaFoldDB" id="A0A0S2DCZ0"/>
<dbReference type="OrthoDB" id="9776609at2"/>
<sequence length="373" mass="41267">MNSSQAALAPHAPAPRRLRAALKWLHLWLGLTLGTAFALVALSGTVLAFQRELALWAYPQLQRDADIAPQQRARALERIVAHWQAQGMTSLDLPSPQFPVWQGYFPNNERRYFDPASGELLLTRNTGNDLILWLRDWHTHLLAGKSGEQVLGAVGIAAVFLLLSGLYLWWPRWSALAASLKWYRGPPTRRWFSWHRGLGLWLLPLTLLAAITGTAMVYDEIARSALRAAFSEAEPAKPPKLAARADAPIDWAATLRAADAAVAADGPIPGAQLRRIGLPKKDSGLVTIRARAVDEWHPVGRSMIWIDPWRGALLGARDATRQGPGARAYEAMYPLHGGFVGGRAWQLLIALTGLAPPLLLVTGFLFWRRRRGR</sequence>
<dbReference type="InterPro" id="IPR005625">
    <property type="entry name" value="PepSY-ass_TM"/>
</dbReference>
<gene>
    <name evidence="1" type="ORF">GLE_1051</name>
</gene>
<protein>
    <submittedName>
        <fullName evidence="1">PepSY-associated TM helix</fullName>
    </submittedName>
</protein>